<gene>
    <name evidence="1" type="ORF">GBA65_07125</name>
</gene>
<evidence type="ECO:0000313" key="1">
    <source>
        <dbReference type="EMBL" id="QIN78327.1"/>
    </source>
</evidence>
<accession>A0A6G8PVY3</accession>
<protein>
    <submittedName>
        <fullName evidence="1">Uncharacterized protein</fullName>
    </submittedName>
</protein>
<dbReference type="Proteomes" id="UP000502706">
    <property type="component" value="Chromosome"/>
</dbReference>
<keyword evidence="2" id="KW-1185">Reference proteome</keyword>
<name>A0A6G8PVY3_9ACTN</name>
<sequence>MGGSRGKIRPGECGHVAPVIIREVEHGYVAKCLTSGTDRPAKESSEEALKALQELARGR</sequence>
<organism evidence="1 2">
    <name type="scientific">Rubrobacter marinus</name>
    <dbReference type="NCBI Taxonomy" id="2653852"/>
    <lineage>
        <taxon>Bacteria</taxon>
        <taxon>Bacillati</taxon>
        <taxon>Actinomycetota</taxon>
        <taxon>Rubrobacteria</taxon>
        <taxon>Rubrobacterales</taxon>
        <taxon>Rubrobacteraceae</taxon>
        <taxon>Rubrobacter</taxon>
    </lineage>
</organism>
<dbReference type="RefSeq" id="WP_166396004.1">
    <property type="nucleotide sequence ID" value="NZ_CP045121.1"/>
</dbReference>
<dbReference type="EMBL" id="CP045121">
    <property type="protein sequence ID" value="QIN78327.1"/>
    <property type="molecule type" value="Genomic_DNA"/>
</dbReference>
<proteinExistence type="predicted"/>
<evidence type="ECO:0000313" key="2">
    <source>
        <dbReference type="Proteomes" id="UP000502706"/>
    </source>
</evidence>
<reference evidence="1 2" key="1">
    <citation type="submission" date="2019-10" db="EMBL/GenBank/DDBJ databases">
        <title>Rubrobacter sp nov SCSIO 52915 isolated from a deep-sea sediment in the South China Sea.</title>
        <authorList>
            <person name="Chen R.W."/>
        </authorList>
    </citation>
    <scope>NUCLEOTIDE SEQUENCE [LARGE SCALE GENOMIC DNA]</scope>
    <source>
        <strain evidence="1 2">SCSIO 52915</strain>
    </source>
</reference>
<dbReference type="KEGG" id="rmar:GBA65_07125"/>
<dbReference type="AlphaFoldDB" id="A0A6G8PVY3"/>